<dbReference type="RefSeq" id="WP_044221277.1">
    <property type="nucleotide sequence ID" value="NZ_JBKAGJ010000020.1"/>
</dbReference>
<dbReference type="AlphaFoldDB" id="A0A098S916"/>
<name>A0A098S916_9BACT</name>
<dbReference type="Proteomes" id="UP000029736">
    <property type="component" value="Unassembled WGS sequence"/>
</dbReference>
<dbReference type="OrthoDB" id="1492272at2"/>
<protein>
    <submittedName>
        <fullName evidence="1">Uncharacterized protein</fullName>
    </submittedName>
</protein>
<dbReference type="EMBL" id="JPOS01000034">
    <property type="protein sequence ID" value="KGE87582.1"/>
    <property type="molecule type" value="Genomic_DNA"/>
</dbReference>
<evidence type="ECO:0000313" key="1">
    <source>
        <dbReference type="EMBL" id="KGE87582.1"/>
    </source>
</evidence>
<reference evidence="1 2" key="1">
    <citation type="journal article" date="2014" name="Int. J. Syst. Evol. Microbiol.">
        <title>Phaeodactylibacter xiamenensis gen. nov., sp. nov., a member of the family Saprospiraceae isolated from the marine alga Phaeodactylum tricornutum.</title>
        <authorList>
            <person name="Chen Z.Jr."/>
            <person name="Lei X."/>
            <person name="Lai Q."/>
            <person name="Li Y."/>
            <person name="Zhang B."/>
            <person name="Zhang J."/>
            <person name="Zhang H."/>
            <person name="Yang L."/>
            <person name="Zheng W."/>
            <person name="Tian Y."/>
            <person name="Yu Z."/>
            <person name="Xu H.Jr."/>
            <person name="Zheng T."/>
        </authorList>
    </citation>
    <scope>NUCLEOTIDE SEQUENCE [LARGE SCALE GENOMIC DNA]</scope>
    <source>
        <strain evidence="1 2">KD52</strain>
    </source>
</reference>
<accession>A0A098S916</accession>
<dbReference type="STRING" id="1524460.IX84_13595"/>
<gene>
    <name evidence="1" type="ORF">IX84_13595</name>
</gene>
<keyword evidence="2" id="KW-1185">Reference proteome</keyword>
<comment type="caution">
    <text evidence="1">The sequence shown here is derived from an EMBL/GenBank/DDBJ whole genome shotgun (WGS) entry which is preliminary data.</text>
</comment>
<sequence length="251" mass="29004">MIDLRLFVSALFIVIFVTGLSSCRENGPKDIRDYYFPLRELEDGLVYEYEPVHLDSLTPAYWYYRSFIQEEGVFLTGTYYEYDLVPLQLVREELVRNGMLVQDVYLYEEEADSSGQQNRTAVEVLQGSAFPFEVTDGSGVFLYKIRWAPPQDSGAVITLVKNRRYLKDTVVQALGATHDAVVFEVRELLSYDKEGVFEQEYGGREIYAEGIGLVYYDKKIGGSMALSYALKRRYPMNELEEQYEQRIRAAQ</sequence>
<organism evidence="1 2">
    <name type="scientific">Phaeodactylibacter xiamenensis</name>
    <dbReference type="NCBI Taxonomy" id="1524460"/>
    <lineage>
        <taxon>Bacteria</taxon>
        <taxon>Pseudomonadati</taxon>
        <taxon>Bacteroidota</taxon>
        <taxon>Saprospiria</taxon>
        <taxon>Saprospirales</taxon>
        <taxon>Haliscomenobacteraceae</taxon>
        <taxon>Phaeodactylibacter</taxon>
    </lineage>
</organism>
<dbReference type="PROSITE" id="PS51257">
    <property type="entry name" value="PROKAR_LIPOPROTEIN"/>
    <property type="match status" value="1"/>
</dbReference>
<proteinExistence type="predicted"/>
<evidence type="ECO:0000313" key="2">
    <source>
        <dbReference type="Proteomes" id="UP000029736"/>
    </source>
</evidence>